<accession>A0A2S8GHF8</accession>
<evidence type="ECO:0000313" key="3">
    <source>
        <dbReference type="EMBL" id="PQO43888.1"/>
    </source>
</evidence>
<dbReference type="OrthoDB" id="274335at2"/>
<proteinExistence type="predicted"/>
<name>A0A2S8GHF8_9BACT</name>
<evidence type="ECO:0000313" key="4">
    <source>
        <dbReference type="Proteomes" id="UP000237819"/>
    </source>
</evidence>
<feature type="coiled-coil region" evidence="1">
    <location>
        <begin position="184"/>
        <end position="211"/>
    </location>
</feature>
<evidence type="ECO:0000259" key="2">
    <source>
        <dbReference type="Pfam" id="PF11984"/>
    </source>
</evidence>
<dbReference type="AlphaFoldDB" id="A0A2S8GHF8"/>
<dbReference type="NCBIfam" id="TIGR02914">
    <property type="entry name" value="EpsI_fam"/>
    <property type="match status" value="1"/>
</dbReference>
<sequence length="213" mass="23785">MKSLYIRLMLTCGAVGLLGVLATALQASFNVSIREPKVALEAMSNDLGSWHGEDIPLDADLARFIGAKSQISRQYQDSSGAFVALYVAVWSDESVVEDISPHPPTICYPAAGWTIANEKEVVLETRHGKLPVQLLEMTRADRRIVTAHWFQLGEARYGDRQTGRLMLSRYWGEKEWPPLVKVLLQTEAQNIAEAETRLLELAELLDDYTGQIN</sequence>
<dbReference type="Pfam" id="PF11984">
    <property type="entry name" value="DUF3485"/>
    <property type="match status" value="1"/>
</dbReference>
<gene>
    <name evidence="3" type="primary">epsI</name>
    <name evidence="3" type="ORF">C5Y93_22140</name>
</gene>
<keyword evidence="1" id="KW-0175">Coiled coil</keyword>
<dbReference type="InterPro" id="IPR014263">
    <property type="entry name" value="Methanolan_biosynth_EpsI"/>
</dbReference>
<feature type="domain" description="Methanolan biosynthesis EpsI" evidence="2">
    <location>
        <begin position="15"/>
        <end position="164"/>
    </location>
</feature>
<dbReference type="RefSeq" id="WP_105337644.1">
    <property type="nucleotide sequence ID" value="NZ_PUHZ01000022.1"/>
</dbReference>
<reference evidence="3 4" key="1">
    <citation type="submission" date="2018-02" db="EMBL/GenBank/DDBJ databases">
        <title>Comparative genomes isolates from brazilian mangrove.</title>
        <authorList>
            <person name="Araujo J.E."/>
            <person name="Taketani R.G."/>
            <person name="Silva M.C.P."/>
            <person name="Loureco M.V."/>
            <person name="Andreote F.D."/>
        </authorList>
    </citation>
    <scope>NUCLEOTIDE SEQUENCE [LARGE SCALE GENOMIC DNA]</scope>
    <source>
        <strain evidence="3 4">Nap-Phe MGV</strain>
    </source>
</reference>
<protein>
    <submittedName>
        <fullName evidence="3">EpsI family protein</fullName>
    </submittedName>
</protein>
<comment type="caution">
    <text evidence="3">The sequence shown here is derived from an EMBL/GenBank/DDBJ whole genome shotgun (WGS) entry which is preliminary data.</text>
</comment>
<evidence type="ECO:0000256" key="1">
    <source>
        <dbReference type="SAM" id="Coils"/>
    </source>
</evidence>
<dbReference type="Proteomes" id="UP000237819">
    <property type="component" value="Unassembled WGS sequence"/>
</dbReference>
<dbReference type="EMBL" id="PUHZ01000022">
    <property type="protein sequence ID" value="PQO43888.1"/>
    <property type="molecule type" value="Genomic_DNA"/>
</dbReference>
<organism evidence="3 4">
    <name type="scientific">Blastopirellula marina</name>
    <dbReference type="NCBI Taxonomy" id="124"/>
    <lineage>
        <taxon>Bacteria</taxon>
        <taxon>Pseudomonadati</taxon>
        <taxon>Planctomycetota</taxon>
        <taxon>Planctomycetia</taxon>
        <taxon>Pirellulales</taxon>
        <taxon>Pirellulaceae</taxon>
        <taxon>Blastopirellula</taxon>
    </lineage>
</organism>